<gene>
    <name evidence="2" type="ORF">C0630_10385</name>
</gene>
<reference evidence="2 3" key="1">
    <citation type="submission" date="2017-11" db="EMBL/GenBank/DDBJ databases">
        <title>Genome-resolved metagenomics identifies genetic mobility, metabolic interactions, and unexpected diversity in perchlorate-reducing communities.</title>
        <authorList>
            <person name="Barnum T.P."/>
            <person name="Figueroa I.A."/>
            <person name="Carlstrom C.I."/>
            <person name="Lucas L.N."/>
            <person name="Engelbrektson A.L."/>
            <person name="Coates J.D."/>
        </authorList>
    </citation>
    <scope>NUCLEOTIDE SEQUENCE [LARGE SCALE GENOMIC DNA]</scope>
    <source>
        <strain evidence="2">BM301</strain>
    </source>
</reference>
<evidence type="ECO:0000313" key="3">
    <source>
        <dbReference type="Proteomes" id="UP000235015"/>
    </source>
</evidence>
<dbReference type="EMBL" id="PKUN01000014">
    <property type="protein sequence ID" value="PLX61563.1"/>
    <property type="molecule type" value="Genomic_DNA"/>
</dbReference>
<accession>A0A2N6CWE9</accession>
<evidence type="ECO:0000256" key="1">
    <source>
        <dbReference type="SAM" id="MobiDB-lite"/>
    </source>
</evidence>
<organism evidence="2 3">
    <name type="scientific">Sedimenticola selenatireducens</name>
    <dbReference type="NCBI Taxonomy" id="191960"/>
    <lineage>
        <taxon>Bacteria</taxon>
        <taxon>Pseudomonadati</taxon>
        <taxon>Pseudomonadota</taxon>
        <taxon>Gammaproteobacteria</taxon>
        <taxon>Chromatiales</taxon>
        <taxon>Sedimenticolaceae</taxon>
        <taxon>Sedimenticola</taxon>
    </lineage>
</organism>
<feature type="compositionally biased region" description="Basic and acidic residues" evidence="1">
    <location>
        <begin position="141"/>
        <end position="152"/>
    </location>
</feature>
<proteinExistence type="predicted"/>
<evidence type="ECO:0000313" key="2">
    <source>
        <dbReference type="EMBL" id="PLX61563.1"/>
    </source>
</evidence>
<feature type="region of interest" description="Disordered" evidence="1">
    <location>
        <begin position="132"/>
        <end position="154"/>
    </location>
</feature>
<protein>
    <submittedName>
        <fullName evidence="2">Uncharacterized protein</fullName>
    </submittedName>
</protein>
<dbReference type="RefSeq" id="WP_273439274.1">
    <property type="nucleotide sequence ID" value="NZ_PKUN01000014.1"/>
</dbReference>
<name>A0A2N6CWE9_9GAMM</name>
<dbReference type="Proteomes" id="UP000235015">
    <property type="component" value="Unassembled WGS sequence"/>
</dbReference>
<sequence>MAEIRILPTNFFSWPRVRDLITQQKFICSYLWVNRYTDACGCYLFPISIAAAEMSMSEDSLPDALDEFEQRGLIEFDEETGEILIVDWFRWHRLNARSRPLVKRGIGKIMSSVLKIRAKELYFLHDQVNKKSRTYPPTQQKKIEPPHSKDGVDSTTFDDQACLEFTLAMRSRQIDTPGVYLKRLVPGFQGRITQQQVRTALARGEDLLVANRL</sequence>
<comment type="caution">
    <text evidence="2">The sequence shown here is derived from an EMBL/GenBank/DDBJ whole genome shotgun (WGS) entry which is preliminary data.</text>
</comment>
<dbReference type="AlphaFoldDB" id="A0A2N6CWE9"/>